<feature type="non-terminal residue" evidence="1">
    <location>
        <position position="1"/>
    </location>
</feature>
<evidence type="ECO:0000313" key="2">
    <source>
        <dbReference type="Proteomes" id="UP001163046"/>
    </source>
</evidence>
<sequence>CMCKHPVRAKCKQPSSANGEQTGKCKQPIQYAFADPFILQDGINSAVFDATDLFRHEHAIFRL</sequence>
<keyword evidence="2" id="KW-1185">Reference proteome</keyword>
<accession>A0A9W9ZV18</accession>
<protein>
    <submittedName>
        <fullName evidence="1">Uncharacterized protein</fullName>
    </submittedName>
</protein>
<comment type="caution">
    <text evidence="1">The sequence shown here is derived from an EMBL/GenBank/DDBJ whole genome shotgun (WGS) entry which is preliminary data.</text>
</comment>
<name>A0A9W9ZV18_9CNID</name>
<proteinExistence type="predicted"/>
<dbReference type="Proteomes" id="UP001163046">
    <property type="component" value="Unassembled WGS sequence"/>
</dbReference>
<organism evidence="1 2">
    <name type="scientific">Desmophyllum pertusum</name>
    <dbReference type="NCBI Taxonomy" id="174260"/>
    <lineage>
        <taxon>Eukaryota</taxon>
        <taxon>Metazoa</taxon>
        <taxon>Cnidaria</taxon>
        <taxon>Anthozoa</taxon>
        <taxon>Hexacorallia</taxon>
        <taxon>Scleractinia</taxon>
        <taxon>Caryophylliina</taxon>
        <taxon>Caryophylliidae</taxon>
        <taxon>Desmophyllum</taxon>
    </lineage>
</organism>
<gene>
    <name evidence="1" type="ORF">OS493_040641</name>
</gene>
<feature type="non-terminal residue" evidence="1">
    <location>
        <position position="63"/>
    </location>
</feature>
<dbReference type="AlphaFoldDB" id="A0A9W9ZV18"/>
<dbReference type="EMBL" id="MU825844">
    <property type="protein sequence ID" value="KAJ7387980.1"/>
    <property type="molecule type" value="Genomic_DNA"/>
</dbReference>
<reference evidence="1" key="1">
    <citation type="submission" date="2023-01" db="EMBL/GenBank/DDBJ databases">
        <title>Genome assembly of the deep-sea coral Lophelia pertusa.</title>
        <authorList>
            <person name="Herrera S."/>
            <person name="Cordes E."/>
        </authorList>
    </citation>
    <scope>NUCLEOTIDE SEQUENCE</scope>
    <source>
        <strain evidence="1">USNM1676648</strain>
        <tissue evidence="1">Polyp</tissue>
    </source>
</reference>
<evidence type="ECO:0000313" key="1">
    <source>
        <dbReference type="EMBL" id="KAJ7387980.1"/>
    </source>
</evidence>